<dbReference type="VEuPathDB" id="FungiDB:PC110_g11640"/>
<evidence type="ECO:0000313" key="3">
    <source>
        <dbReference type="Proteomes" id="UP000688947"/>
    </source>
</evidence>
<dbReference type="EMBL" id="JAENGZ010000874">
    <property type="protein sequence ID" value="KAG6952923.1"/>
    <property type="molecule type" value="Genomic_DNA"/>
</dbReference>
<dbReference type="InterPro" id="IPR052727">
    <property type="entry name" value="Rab4/Rab5_effector"/>
</dbReference>
<name>A0A8T1U369_9STRA</name>
<dbReference type="PANTHER" id="PTHR13510:SF44">
    <property type="entry name" value="RABENOSYN-5"/>
    <property type="match status" value="1"/>
</dbReference>
<reference evidence="2" key="1">
    <citation type="submission" date="2021-01" db="EMBL/GenBank/DDBJ databases">
        <title>Phytophthora aleatoria, a newly-described species from Pinus radiata is distinct from Phytophthora cactorum isolates based on comparative genomics.</title>
        <authorList>
            <person name="Mcdougal R."/>
            <person name="Panda P."/>
            <person name="Williams N."/>
            <person name="Studholme D.J."/>
        </authorList>
    </citation>
    <scope>NUCLEOTIDE SEQUENCE</scope>
    <source>
        <strain evidence="2">NZFS 3830</strain>
    </source>
</reference>
<gene>
    <name evidence="2" type="ORF">JG687_00012714</name>
</gene>
<dbReference type="Proteomes" id="UP000688947">
    <property type="component" value="Unassembled WGS sequence"/>
</dbReference>
<protein>
    <recommendedName>
        <fullName evidence="4">START-like domain</fullName>
    </recommendedName>
</protein>
<dbReference type="OrthoDB" id="107794at2759"/>
<evidence type="ECO:0000256" key="1">
    <source>
        <dbReference type="SAM" id="MobiDB-lite"/>
    </source>
</evidence>
<dbReference type="PANTHER" id="PTHR13510">
    <property type="entry name" value="FYVE-FINGER-CONTAINING RAB5 EFFECTOR PROTEIN RABENOSYN-5-RELATED"/>
    <property type="match status" value="1"/>
</dbReference>
<comment type="caution">
    <text evidence="2">The sequence shown here is derived from an EMBL/GenBank/DDBJ whole genome shotgun (WGS) entry which is preliminary data.</text>
</comment>
<accession>A0A8T1U369</accession>
<sequence length="765" mass="85670">MKGRFVVNPFPTVPLSPSDEAQLHNLVNSLVKAGLERYTSYFKNDKHKLDLQRWKLVKSREAARVYMEKPAPSNNQDSQDLPSLLCVGTTTGQLEDVMFGVVNPTLEVMRIKASYVDDLSGAAVLANVEDPTLSEPFKSLVVKWMELDIPLHNTSLVKNRDYIYAEATDIIELPTGERIGYHLLHSINFPQTHELPSRIRGNLSICGFFRQIAADVTEIHVTGIMDPAGGLVRHLVIPNMATTFLSTLKYAHCGQMKKLAWMLEKKYKEFRLHGTPNKKAQCVSCQASITGRKIGDFGKTDATCKLCFCYVCHSCKIQKKISFVTPDMLLTKRKVTFCSPCLTEKMTKHERITTSPFDEVALTMGDRSQLEALAQTFVSDNLRQYLTHSAMGLDKVDERRWKVVKAKEALRVYAERSQRDMTRRARKHSSNSSEASRTNTEDDDADYLVSELPVMFSAGTLVGNLEDIMFGVVNPSLELMRIKSSYVDDVSGAAVLASIVEPTMDDPFCSLVIKWLEMDLPLRKSGLVKNRDYVYMEATGMVQLGPRGDRIGYHLMHSVHFPQTINRPHIVRGRLSMCSFFRQTSPDTVEHYSSGTIDPGRVIPRSILVRSTATHMLAPLRYAYCGQMKKLTWMLRQKREERRLGADSPKLQTPAHVCVTCRSKAGGLFSTKCRICLGDLCMSCSIKKRLSFLSPDSSLVRHRVPVCTSCMLEGLHASAVKAARDQLFGPFTYSVFASCSVSETSSDISLSPIALSRGRCPKATI</sequence>
<evidence type="ECO:0000313" key="2">
    <source>
        <dbReference type="EMBL" id="KAG6952923.1"/>
    </source>
</evidence>
<dbReference type="AlphaFoldDB" id="A0A8T1U369"/>
<dbReference type="VEuPathDB" id="FungiDB:PC110_g11641"/>
<proteinExistence type="predicted"/>
<feature type="region of interest" description="Disordered" evidence="1">
    <location>
        <begin position="420"/>
        <end position="442"/>
    </location>
</feature>
<organism evidence="2 3">
    <name type="scientific">Phytophthora cactorum</name>
    <dbReference type="NCBI Taxonomy" id="29920"/>
    <lineage>
        <taxon>Eukaryota</taxon>
        <taxon>Sar</taxon>
        <taxon>Stramenopiles</taxon>
        <taxon>Oomycota</taxon>
        <taxon>Peronosporomycetes</taxon>
        <taxon>Peronosporales</taxon>
        <taxon>Peronosporaceae</taxon>
        <taxon>Phytophthora</taxon>
    </lineage>
</organism>
<evidence type="ECO:0008006" key="4">
    <source>
        <dbReference type="Google" id="ProtNLM"/>
    </source>
</evidence>